<evidence type="ECO:0000256" key="2">
    <source>
        <dbReference type="ARBA" id="ARBA00008821"/>
    </source>
</evidence>
<protein>
    <submittedName>
        <fullName evidence="7">Uncharacterized protein</fullName>
    </submittedName>
</protein>
<dbReference type="Proteomes" id="UP000594263">
    <property type="component" value="Unplaced"/>
</dbReference>
<dbReference type="GO" id="GO:0016020">
    <property type="term" value="C:membrane"/>
    <property type="evidence" value="ECO:0007669"/>
    <property type="project" value="UniProtKB-SubCell"/>
</dbReference>
<keyword evidence="4 6" id="KW-1133">Transmembrane helix</keyword>
<comment type="similarity">
    <text evidence="2">Belongs to the nucleobase:cation symporter-2 (NCS2) (TC 2.A.40) family.</text>
</comment>
<dbReference type="Pfam" id="PF00860">
    <property type="entry name" value="Xan_ur_permease"/>
    <property type="match status" value="1"/>
</dbReference>
<keyword evidence="8" id="KW-1185">Reference proteome</keyword>
<feature type="transmembrane region" description="Helical" evidence="6">
    <location>
        <begin position="200"/>
        <end position="224"/>
    </location>
</feature>
<evidence type="ECO:0000256" key="3">
    <source>
        <dbReference type="ARBA" id="ARBA00022692"/>
    </source>
</evidence>
<evidence type="ECO:0000256" key="4">
    <source>
        <dbReference type="ARBA" id="ARBA00022989"/>
    </source>
</evidence>
<dbReference type="OMA" id="WEKFSLY"/>
<dbReference type="NCBIfam" id="NF037981">
    <property type="entry name" value="NCS2_1"/>
    <property type="match status" value="1"/>
</dbReference>
<feature type="transmembrane region" description="Helical" evidence="6">
    <location>
        <begin position="112"/>
        <end position="130"/>
    </location>
</feature>
<feature type="transmembrane region" description="Helical" evidence="6">
    <location>
        <begin position="476"/>
        <end position="499"/>
    </location>
</feature>
<dbReference type="Gramene" id="Kaladp0024s0114.1.v1.1">
    <property type="protein sequence ID" value="Kaladp0024s0114.1.v1.1"/>
    <property type="gene ID" value="Kaladp0024s0114.v1.1"/>
</dbReference>
<dbReference type="InterPro" id="IPR006043">
    <property type="entry name" value="NCS2"/>
</dbReference>
<dbReference type="PANTHER" id="PTHR11119">
    <property type="entry name" value="XANTHINE-URACIL / VITAMIN C PERMEASE FAMILY MEMBER"/>
    <property type="match status" value="1"/>
</dbReference>
<feature type="transmembrane region" description="Helical" evidence="6">
    <location>
        <begin position="409"/>
        <end position="427"/>
    </location>
</feature>
<feature type="transmembrane region" description="Helical" evidence="6">
    <location>
        <begin position="57"/>
        <end position="75"/>
    </location>
</feature>
<evidence type="ECO:0000313" key="8">
    <source>
        <dbReference type="Proteomes" id="UP000594263"/>
    </source>
</evidence>
<reference evidence="7" key="1">
    <citation type="submission" date="2021-01" db="UniProtKB">
        <authorList>
            <consortium name="EnsemblPlants"/>
        </authorList>
    </citation>
    <scope>IDENTIFICATION</scope>
</reference>
<proteinExistence type="inferred from homology"/>
<evidence type="ECO:0000256" key="6">
    <source>
        <dbReference type="SAM" id="Phobius"/>
    </source>
</evidence>
<comment type="subcellular location">
    <subcellularLocation>
        <location evidence="1">Membrane</location>
        <topology evidence="1">Multi-pass membrane protein</topology>
    </subcellularLocation>
</comment>
<feature type="transmembrane region" description="Helical" evidence="6">
    <location>
        <begin position="150"/>
        <end position="170"/>
    </location>
</feature>
<feature type="transmembrane region" description="Helical" evidence="6">
    <location>
        <begin position="302"/>
        <end position="322"/>
    </location>
</feature>
<evidence type="ECO:0000256" key="5">
    <source>
        <dbReference type="ARBA" id="ARBA00023136"/>
    </source>
</evidence>
<feature type="transmembrane region" description="Helical" evidence="6">
    <location>
        <begin position="439"/>
        <end position="456"/>
    </location>
</feature>
<dbReference type="GO" id="GO:0022857">
    <property type="term" value="F:transmembrane transporter activity"/>
    <property type="evidence" value="ECO:0007669"/>
    <property type="project" value="InterPro"/>
</dbReference>
<evidence type="ECO:0000313" key="7">
    <source>
        <dbReference type="EnsemblPlants" id="Kaladp0024s0114.1.v1.1"/>
    </source>
</evidence>
<name>A0A7N0T603_KALFE</name>
<dbReference type="EnsemblPlants" id="Kaladp0024s0114.1.v1.1">
    <property type="protein sequence ID" value="Kaladp0024s0114.1.v1.1"/>
    <property type="gene ID" value="Kaladp0024s0114.v1.1"/>
</dbReference>
<feature type="transmembrane region" description="Helical" evidence="6">
    <location>
        <begin position="384"/>
        <end position="403"/>
    </location>
</feature>
<feature type="transmembrane region" description="Helical" evidence="6">
    <location>
        <begin position="342"/>
        <end position="363"/>
    </location>
</feature>
<keyword evidence="5 6" id="KW-0472">Membrane</keyword>
<sequence>MAGGSCCGGGCNINNNKDNAAKLSEDVAPHPVLDQLPGVQFCVRTPPPWLLCFLLGFQHYILTLGTTVMIPSLLVPQMGGGKHHKAWVIQASLLISGINTLLQASFGSRLPAVVVGSHAYILPVTAIINARRYRAIADPTERFEQTMRGIQGALILAAAFQILVGFLGLWRNFGRALSPLSAVPLVAFTGMGLHYMGLPILGNCVAVGLPAIIIMLFFCLYLPQFMKTRTPVFDRFAVLIVTVIGWTYAIILTSSGVYSQDSANFPGTCRTDRADLIRSTNWIEVPLPFHWGQPTFTAGDTFAMMAASIISLIESTGAFIAIARYGSATPVPPSVISRGGGWLGIGVMLSGLFGCLTGSTISVENAGLVALTKVGSRRVAQISAMFMIVFSVLGKFGAIFASIPLPVAAAMYCICYSYVCAAGLGLLQFCNLNSFRSKFILGLTFFMSLSISQYFNDYDNHQRGPVHTHVIWFNNMVNVVFMSHASVAVLIAVFLDCTLGRKSPATRKDTGLPWWEKFYAYGADVRTDEFYALPCRLNNFFPAL</sequence>
<organism evidence="7 8">
    <name type="scientific">Kalanchoe fedtschenkoi</name>
    <name type="common">Lavender scallops</name>
    <name type="synonym">South American air plant</name>
    <dbReference type="NCBI Taxonomy" id="63787"/>
    <lineage>
        <taxon>Eukaryota</taxon>
        <taxon>Viridiplantae</taxon>
        <taxon>Streptophyta</taxon>
        <taxon>Embryophyta</taxon>
        <taxon>Tracheophyta</taxon>
        <taxon>Spermatophyta</taxon>
        <taxon>Magnoliopsida</taxon>
        <taxon>eudicotyledons</taxon>
        <taxon>Gunneridae</taxon>
        <taxon>Pentapetalae</taxon>
        <taxon>Saxifragales</taxon>
        <taxon>Crassulaceae</taxon>
        <taxon>Kalanchoe</taxon>
    </lineage>
</organism>
<keyword evidence="3 6" id="KW-0812">Transmembrane</keyword>
<accession>A0A7N0T603</accession>
<feature type="transmembrane region" description="Helical" evidence="6">
    <location>
        <begin position="176"/>
        <end position="193"/>
    </location>
</feature>
<evidence type="ECO:0000256" key="1">
    <source>
        <dbReference type="ARBA" id="ARBA00004141"/>
    </source>
</evidence>
<dbReference type="AlphaFoldDB" id="A0A7N0T603"/>
<feature type="transmembrane region" description="Helical" evidence="6">
    <location>
        <begin position="236"/>
        <end position="258"/>
    </location>
</feature>